<dbReference type="GO" id="GO:0008703">
    <property type="term" value="F:5-amino-6-(5-phosphoribosylamino)uracil reductase activity"/>
    <property type="evidence" value="ECO:0007669"/>
    <property type="project" value="InterPro"/>
</dbReference>
<dbReference type="RefSeq" id="WP_284988242.1">
    <property type="nucleotide sequence ID" value="NZ_JAUSRG010000002.1"/>
</dbReference>
<dbReference type="Pfam" id="PF01872">
    <property type="entry name" value="RibD_C"/>
    <property type="match status" value="1"/>
</dbReference>
<dbReference type="AlphaFoldDB" id="A0AAW8DDQ2"/>
<organism evidence="2 5">
    <name type="scientific">Arthrobacter bambusae</name>
    <dbReference type="NCBI Taxonomy" id="1338426"/>
    <lineage>
        <taxon>Bacteria</taxon>
        <taxon>Bacillati</taxon>
        <taxon>Actinomycetota</taxon>
        <taxon>Actinomycetes</taxon>
        <taxon>Micrococcales</taxon>
        <taxon>Micrococcaceae</taxon>
        <taxon>Arthrobacter</taxon>
    </lineage>
</organism>
<evidence type="ECO:0000313" key="4">
    <source>
        <dbReference type="Proteomes" id="UP001230951"/>
    </source>
</evidence>
<sequence>MADFQYYVASSLDGFIATKEDDLGWLLQFEEAEGVTESYEDFMAGIGCIVMGGQTYRWLMEHEPGKWPYQGVPCWIFTHREYAAPPGADVTFVRGEVEEFAPDLIADAGDKNVWLVGGGNLVAQFAKAGLLDEMIVTLIPVALGSGKRLLPVESPTAPLELVSSRTLGSAAVEVRYRFPARAGSAGPVLPDHVGDPGS</sequence>
<dbReference type="PANTHER" id="PTHR38011">
    <property type="entry name" value="DIHYDROFOLATE REDUCTASE FAMILY PROTEIN (AFU_ORTHOLOGUE AFUA_8G06820)"/>
    <property type="match status" value="1"/>
</dbReference>
<dbReference type="Gene3D" id="3.40.430.10">
    <property type="entry name" value="Dihydrofolate Reductase, subunit A"/>
    <property type="match status" value="1"/>
</dbReference>
<dbReference type="GO" id="GO:0009231">
    <property type="term" value="P:riboflavin biosynthetic process"/>
    <property type="evidence" value="ECO:0007669"/>
    <property type="project" value="InterPro"/>
</dbReference>
<accession>A0AAW8DDQ2</accession>
<evidence type="ECO:0000313" key="5">
    <source>
        <dbReference type="Proteomes" id="UP001242995"/>
    </source>
</evidence>
<dbReference type="SUPFAM" id="SSF53597">
    <property type="entry name" value="Dihydrofolate reductase-like"/>
    <property type="match status" value="1"/>
</dbReference>
<dbReference type="InterPro" id="IPR002734">
    <property type="entry name" value="RibDG_C"/>
</dbReference>
<dbReference type="InterPro" id="IPR024072">
    <property type="entry name" value="DHFR-like_dom_sf"/>
</dbReference>
<dbReference type="Proteomes" id="UP001242995">
    <property type="component" value="Unassembled WGS sequence"/>
</dbReference>
<keyword evidence="4" id="KW-1185">Reference proteome</keyword>
<gene>
    <name evidence="2" type="ORF">J2S90_000948</name>
    <name evidence="3" type="ORF">J2S93_000751</name>
</gene>
<evidence type="ECO:0000313" key="2">
    <source>
        <dbReference type="EMBL" id="MDP9904002.1"/>
    </source>
</evidence>
<evidence type="ECO:0000313" key="3">
    <source>
        <dbReference type="EMBL" id="MDQ0179344.1"/>
    </source>
</evidence>
<dbReference type="PANTHER" id="PTHR38011:SF11">
    <property type="entry name" value="2,5-DIAMINO-6-RIBOSYLAMINO-4(3H)-PYRIMIDINONE 5'-PHOSPHATE REDUCTASE"/>
    <property type="match status" value="1"/>
</dbReference>
<dbReference type="InterPro" id="IPR050765">
    <property type="entry name" value="Riboflavin_Biosynth_HTPR"/>
</dbReference>
<dbReference type="Proteomes" id="UP001230951">
    <property type="component" value="Unassembled WGS sequence"/>
</dbReference>
<comment type="caution">
    <text evidence="2">The sequence shown here is derived from an EMBL/GenBank/DDBJ whole genome shotgun (WGS) entry which is preliminary data.</text>
</comment>
<reference evidence="2 4" key="1">
    <citation type="submission" date="2023-07" db="EMBL/GenBank/DDBJ databases">
        <title>Sorghum-associated microbial communities from plants grown in Nebraska, USA.</title>
        <authorList>
            <person name="Schachtman D."/>
        </authorList>
    </citation>
    <scope>NUCLEOTIDE SEQUENCE</scope>
    <source>
        <strain evidence="2">DS1006</strain>
        <strain evidence="3 4">DS1016</strain>
    </source>
</reference>
<name>A0AAW8DDQ2_9MICC</name>
<protein>
    <submittedName>
        <fullName evidence="2">Dihydrofolate reductase</fullName>
    </submittedName>
</protein>
<dbReference type="EMBL" id="JAUSTF010000001">
    <property type="protein sequence ID" value="MDQ0179344.1"/>
    <property type="molecule type" value="Genomic_DNA"/>
</dbReference>
<dbReference type="EMBL" id="JAUSRG010000002">
    <property type="protein sequence ID" value="MDP9904002.1"/>
    <property type="molecule type" value="Genomic_DNA"/>
</dbReference>
<feature type="domain" description="Bacterial bifunctional deaminase-reductase C-terminal" evidence="1">
    <location>
        <begin position="8"/>
        <end position="170"/>
    </location>
</feature>
<proteinExistence type="predicted"/>
<evidence type="ECO:0000259" key="1">
    <source>
        <dbReference type="Pfam" id="PF01872"/>
    </source>
</evidence>